<proteinExistence type="predicted"/>
<dbReference type="Gene3D" id="3.10.129.10">
    <property type="entry name" value="Hotdog Thioesterase"/>
    <property type="match status" value="1"/>
</dbReference>
<dbReference type="EMBL" id="CP114014">
    <property type="protein sequence ID" value="XAY07422.1"/>
    <property type="molecule type" value="Genomic_DNA"/>
</dbReference>
<dbReference type="KEGG" id="parq:DSM112329_04304"/>
<protein>
    <recommendedName>
        <fullName evidence="2">Acyl-CoA thioesterase</fullName>
    </recommendedName>
</protein>
<dbReference type="Pfam" id="PF13279">
    <property type="entry name" value="4HBT_2"/>
    <property type="match status" value="1"/>
</dbReference>
<name>A0AAU7B0B5_9ACTN</name>
<dbReference type="InterPro" id="IPR029069">
    <property type="entry name" value="HotDog_dom_sf"/>
</dbReference>
<dbReference type="AlphaFoldDB" id="A0AAU7B0B5"/>
<dbReference type="RefSeq" id="WP_354698618.1">
    <property type="nucleotide sequence ID" value="NZ_CP114014.1"/>
</dbReference>
<reference evidence="1" key="1">
    <citation type="submission" date="2022-12" db="EMBL/GenBank/DDBJ databases">
        <title>Paraconexibacter alkalitolerans sp. nov. and Baekduia alba sp. nov., isolated from soil and emended description of the genera Paraconexibacter (Chun et al., 2020) and Baekduia (An et al., 2020).</title>
        <authorList>
            <person name="Vieira S."/>
            <person name="Huber K.J."/>
            <person name="Geppert A."/>
            <person name="Wolf J."/>
            <person name="Neumann-Schaal M."/>
            <person name="Muesken M."/>
            <person name="Overmann J."/>
        </authorList>
    </citation>
    <scope>NUCLEOTIDE SEQUENCE</scope>
    <source>
        <strain evidence="1">AEG42_29</strain>
    </source>
</reference>
<dbReference type="SUPFAM" id="SSF54637">
    <property type="entry name" value="Thioesterase/thiol ester dehydrase-isomerase"/>
    <property type="match status" value="1"/>
</dbReference>
<dbReference type="CDD" id="cd00586">
    <property type="entry name" value="4HBT"/>
    <property type="match status" value="1"/>
</dbReference>
<accession>A0AAU7B0B5</accession>
<gene>
    <name evidence="1" type="ORF">DSM112329_04304</name>
</gene>
<sequence length="134" mass="14697">MTSPEFRRTITLRRRDMDELGHANQAAYHEFLEEARAAFIADLGVPDARPDAYVLARVELDYRREVRLAHGTVDVVVRVERVGGRSLTLGHDVLQPDGTVAATGRTVIVGWDGEGRCARDLTPGEHAALAAHAT</sequence>
<organism evidence="1">
    <name type="scientific">Paraconexibacter sp. AEG42_29</name>
    <dbReference type="NCBI Taxonomy" id="2997339"/>
    <lineage>
        <taxon>Bacteria</taxon>
        <taxon>Bacillati</taxon>
        <taxon>Actinomycetota</taxon>
        <taxon>Thermoleophilia</taxon>
        <taxon>Solirubrobacterales</taxon>
        <taxon>Paraconexibacteraceae</taxon>
        <taxon>Paraconexibacter</taxon>
    </lineage>
</organism>
<evidence type="ECO:0000313" key="1">
    <source>
        <dbReference type="EMBL" id="XAY07422.1"/>
    </source>
</evidence>
<evidence type="ECO:0008006" key="2">
    <source>
        <dbReference type="Google" id="ProtNLM"/>
    </source>
</evidence>